<evidence type="ECO:0000259" key="1">
    <source>
        <dbReference type="PROSITE" id="PS51832"/>
    </source>
</evidence>
<dbReference type="Proteomes" id="UP000322876">
    <property type="component" value="Unassembled WGS sequence"/>
</dbReference>
<dbReference type="Gene3D" id="3.30.450.40">
    <property type="match status" value="1"/>
</dbReference>
<dbReference type="Pfam" id="PF13185">
    <property type="entry name" value="GAF_2"/>
    <property type="match status" value="1"/>
</dbReference>
<dbReference type="CDD" id="cd00077">
    <property type="entry name" value="HDc"/>
    <property type="match status" value="1"/>
</dbReference>
<dbReference type="RefSeq" id="WP_149265496.1">
    <property type="nucleotide sequence ID" value="NZ_VFJB01000002.1"/>
</dbReference>
<dbReference type="SUPFAM" id="SSF55781">
    <property type="entry name" value="GAF domain-like"/>
    <property type="match status" value="1"/>
</dbReference>
<dbReference type="SMART" id="SM00065">
    <property type="entry name" value="GAF"/>
    <property type="match status" value="1"/>
</dbReference>
<dbReference type="PANTHER" id="PTHR43155">
    <property type="entry name" value="CYCLIC DI-GMP PHOSPHODIESTERASE PA4108-RELATED"/>
    <property type="match status" value="1"/>
</dbReference>
<dbReference type="Pfam" id="PF13487">
    <property type="entry name" value="HD_5"/>
    <property type="match status" value="1"/>
</dbReference>
<protein>
    <submittedName>
        <fullName evidence="2">GAF domain-containing protein</fullName>
    </submittedName>
</protein>
<dbReference type="AlphaFoldDB" id="A0A5A8F581"/>
<accession>A0A5A8F581</accession>
<keyword evidence="3" id="KW-1185">Reference proteome</keyword>
<dbReference type="OrthoDB" id="9769359at2"/>
<organism evidence="2 3">
    <name type="scientific">Deferribacter autotrophicus</name>
    <dbReference type="NCBI Taxonomy" id="500465"/>
    <lineage>
        <taxon>Bacteria</taxon>
        <taxon>Pseudomonadati</taxon>
        <taxon>Deferribacterota</taxon>
        <taxon>Deferribacteres</taxon>
        <taxon>Deferribacterales</taxon>
        <taxon>Deferribacteraceae</taxon>
        <taxon>Deferribacter</taxon>
    </lineage>
</organism>
<dbReference type="Gene3D" id="1.10.3210.10">
    <property type="entry name" value="Hypothetical protein af1432"/>
    <property type="match status" value="2"/>
</dbReference>
<sequence length="473" mass="55246">MDLKLLEIASLLVSKKDLDELMDEVLLRLREIVNADAGSIYLYHEESDTLIFKYTQNDTVDIPFKEFSLPVDENSIAGYCAFKKEMFIIDDVYCLGDEFPFKFNRDFDKLSNYRTKSMLLVPIFDAKNNLISVLQLINKKNIPFGNPIINFEKDVTVFDKKDINVVHSLSGIIGVALENSILYKNIEEMFEGFIRASVQAVESRDPITKGHTERVYRITYKIIEEMDKDDENFPDFKMGRDDWKVLKYATLLHDFGKIGVRENVLMKPKKLYDDQFKALQMKLKLYHCVENIDKDEFLEMYELVERANEPTILENELSDKLDRLKNVIFKDSIGDEYRLLDEHEYKQLSVKKGTLTDEERKEIESHVLHTYEYLIKIPWTKELKDVPKIACMHHERLDGSGYPFGLKEDEIHIYGKVMAIADIFDALTAKDRPYKKAVPVDVALKIISEEADKGKLDKKIVEFFIEKKIYNML</sequence>
<dbReference type="SUPFAM" id="SSF109604">
    <property type="entry name" value="HD-domain/PDEase-like"/>
    <property type="match status" value="2"/>
</dbReference>
<dbReference type="SMART" id="SM00471">
    <property type="entry name" value="HDc"/>
    <property type="match status" value="1"/>
</dbReference>
<dbReference type="EMBL" id="VFJB01000002">
    <property type="protein sequence ID" value="KAA0259241.1"/>
    <property type="molecule type" value="Genomic_DNA"/>
</dbReference>
<dbReference type="InterPro" id="IPR003018">
    <property type="entry name" value="GAF"/>
</dbReference>
<evidence type="ECO:0000313" key="3">
    <source>
        <dbReference type="Proteomes" id="UP000322876"/>
    </source>
</evidence>
<gene>
    <name evidence="2" type="ORF">FHQ18_01970</name>
</gene>
<comment type="caution">
    <text evidence="2">The sequence shown here is derived from an EMBL/GenBank/DDBJ whole genome shotgun (WGS) entry which is preliminary data.</text>
</comment>
<dbReference type="PROSITE" id="PS51832">
    <property type="entry name" value="HD_GYP"/>
    <property type="match status" value="1"/>
</dbReference>
<proteinExistence type="predicted"/>
<evidence type="ECO:0000313" key="2">
    <source>
        <dbReference type="EMBL" id="KAA0259241.1"/>
    </source>
</evidence>
<dbReference type="InterPro" id="IPR037522">
    <property type="entry name" value="HD_GYP_dom"/>
</dbReference>
<dbReference type="InterPro" id="IPR029016">
    <property type="entry name" value="GAF-like_dom_sf"/>
</dbReference>
<dbReference type="PANTHER" id="PTHR43155:SF2">
    <property type="entry name" value="CYCLIC DI-GMP PHOSPHODIESTERASE PA4108"/>
    <property type="match status" value="1"/>
</dbReference>
<feature type="domain" description="HD-GYP" evidence="1">
    <location>
        <begin position="186"/>
        <end position="473"/>
    </location>
</feature>
<reference evidence="2 3" key="1">
    <citation type="submission" date="2019-06" db="EMBL/GenBank/DDBJ databases">
        <title>Genomic insights into carbon and energy metabolism of Deferribacter autotrophicus revealed new metabolic traits in the phylum Deferribacteres.</title>
        <authorList>
            <person name="Slobodkin A.I."/>
            <person name="Slobodkina G.B."/>
            <person name="Allioux M."/>
            <person name="Alain K."/>
            <person name="Jebbar M."/>
            <person name="Shadrin V."/>
            <person name="Kublanov I.V."/>
            <person name="Toshchakov S.V."/>
            <person name="Bonch-Osmolovskaya E.A."/>
        </authorList>
    </citation>
    <scope>NUCLEOTIDE SEQUENCE [LARGE SCALE GENOMIC DNA]</scope>
    <source>
        <strain evidence="2 3">SL50</strain>
    </source>
</reference>
<name>A0A5A8F581_9BACT</name>
<dbReference type="InterPro" id="IPR003607">
    <property type="entry name" value="HD/PDEase_dom"/>
</dbReference>